<evidence type="ECO:0008006" key="3">
    <source>
        <dbReference type="Google" id="ProtNLM"/>
    </source>
</evidence>
<keyword evidence="1" id="KW-0472">Membrane</keyword>
<feature type="transmembrane region" description="Helical" evidence="1">
    <location>
        <begin position="7"/>
        <end position="25"/>
    </location>
</feature>
<protein>
    <recommendedName>
        <fullName evidence="3">Transmembrane protein</fullName>
    </recommendedName>
</protein>
<dbReference type="VEuPathDB" id="FungiDB:H257_08933"/>
<dbReference type="GeneID" id="20810929"/>
<organism evidence="2">
    <name type="scientific">Aphanomyces astaci</name>
    <name type="common">Crayfish plague agent</name>
    <dbReference type="NCBI Taxonomy" id="112090"/>
    <lineage>
        <taxon>Eukaryota</taxon>
        <taxon>Sar</taxon>
        <taxon>Stramenopiles</taxon>
        <taxon>Oomycota</taxon>
        <taxon>Saprolegniomycetes</taxon>
        <taxon>Saprolegniales</taxon>
        <taxon>Verrucalvaceae</taxon>
        <taxon>Aphanomyces</taxon>
    </lineage>
</organism>
<dbReference type="RefSeq" id="XP_009833323.1">
    <property type="nucleotide sequence ID" value="XM_009835021.1"/>
</dbReference>
<proteinExistence type="predicted"/>
<keyword evidence="1" id="KW-0812">Transmembrane</keyword>
<sequence>MASSKRISFLIVAVYVYVPMSMTTFLTNNFIALAFSLTFLITIVVFVVVVVAKEQVRENRLNNVLLDLVFDRRGRQVHVVVESVGALDLLIQMLTLEHPHP</sequence>
<dbReference type="EMBL" id="KI913134">
    <property type="protein sequence ID" value="ETV77018.1"/>
    <property type="molecule type" value="Genomic_DNA"/>
</dbReference>
<evidence type="ECO:0000256" key="1">
    <source>
        <dbReference type="SAM" id="Phobius"/>
    </source>
</evidence>
<dbReference type="EMBL" id="KI913134">
    <property type="protein sequence ID" value="ETV77017.1"/>
    <property type="molecule type" value="Genomic_DNA"/>
</dbReference>
<evidence type="ECO:0000313" key="2">
    <source>
        <dbReference type="EMBL" id="ETV77017.1"/>
    </source>
</evidence>
<dbReference type="RefSeq" id="XP_009833324.1">
    <property type="nucleotide sequence ID" value="XM_009835022.1"/>
</dbReference>
<dbReference type="AlphaFoldDB" id="W4GBG1"/>
<gene>
    <name evidence="2" type="ORF">H257_08933</name>
</gene>
<reference evidence="2" key="1">
    <citation type="submission" date="2013-12" db="EMBL/GenBank/DDBJ databases">
        <title>The Genome Sequence of Aphanomyces astaci APO3.</title>
        <authorList>
            <consortium name="The Broad Institute Genomics Platform"/>
            <person name="Russ C."/>
            <person name="Tyler B."/>
            <person name="van West P."/>
            <person name="Dieguez-Uribeondo J."/>
            <person name="Young S.K."/>
            <person name="Zeng Q."/>
            <person name="Gargeya S."/>
            <person name="Fitzgerald M."/>
            <person name="Abouelleil A."/>
            <person name="Alvarado L."/>
            <person name="Chapman S.B."/>
            <person name="Gainer-Dewar J."/>
            <person name="Goldberg J."/>
            <person name="Griggs A."/>
            <person name="Gujja S."/>
            <person name="Hansen M."/>
            <person name="Howarth C."/>
            <person name="Imamovic A."/>
            <person name="Ireland A."/>
            <person name="Larimer J."/>
            <person name="McCowan C."/>
            <person name="Murphy C."/>
            <person name="Pearson M."/>
            <person name="Poon T.W."/>
            <person name="Priest M."/>
            <person name="Roberts A."/>
            <person name="Saif S."/>
            <person name="Shea T."/>
            <person name="Sykes S."/>
            <person name="Wortman J."/>
            <person name="Nusbaum C."/>
            <person name="Birren B."/>
        </authorList>
    </citation>
    <scope>NUCLEOTIDE SEQUENCE [LARGE SCALE GENOMIC DNA]</scope>
    <source>
        <strain evidence="2">APO3</strain>
    </source>
</reference>
<keyword evidence="1" id="KW-1133">Transmembrane helix</keyword>
<feature type="transmembrane region" description="Helical" evidence="1">
    <location>
        <begin position="31"/>
        <end position="52"/>
    </location>
</feature>
<accession>W4GBG1</accession>
<name>W4GBG1_APHAT</name>